<dbReference type="EMBL" id="BAHD01000004">
    <property type="protein sequence ID" value="GAB94259.1"/>
    <property type="molecule type" value="Genomic_DNA"/>
</dbReference>
<keyword evidence="4" id="KW-1185">Reference proteome</keyword>
<dbReference type="RefSeq" id="WP_006590792.1">
    <property type="nucleotide sequence ID" value="NZ_BAHD01000004.1"/>
</dbReference>
<dbReference type="InterPro" id="IPR052366">
    <property type="entry name" value="GTP_Pyrophosphokinase"/>
</dbReference>
<dbReference type="Proteomes" id="UP000008366">
    <property type="component" value="Unassembled WGS sequence"/>
</dbReference>
<feature type="domain" description="RelA/SpoT" evidence="2">
    <location>
        <begin position="71"/>
        <end position="194"/>
    </location>
</feature>
<reference evidence="3 4" key="1">
    <citation type="submission" date="2012-08" db="EMBL/GenBank/DDBJ databases">
        <title>Whole genome shotgun sequence of Kineosphaera limosa NBRC 100340.</title>
        <authorList>
            <person name="Yoshida I."/>
            <person name="Isaki S."/>
            <person name="Hosoyama A."/>
            <person name="Tsuchikane K."/>
            <person name="Katsumata H."/>
            <person name="Ando Y."/>
            <person name="Ohji S."/>
            <person name="Hamada M."/>
            <person name="Tamura T."/>
            <person name="Yamazoe A."/>
            <person name="Yamazaki S."/>
            <person name="Fujita N."/>
        </authorList>
    </citation>
    <scope>NUCLEOTIDE SEQUENCE [LARGE SCALE GENOMIC DNA]</scope>
    <source>
        <strain evidence="3 4">NBRC 100340</strain>
    </source>
</reference>
<dbReference type="SMART" id="SM00954">
    <property type="entry name" value="RelA_SpoT"/>
    <property type="match status" value="1"/>
</dbReference>
<evidence type="ECO:0000256" key="1">
    <source>
        <dbReference type="SAM" id="Coils"/>
    </source>
</evidence>
<dbReference type="Gene3D" id="1.10.287.860">
    <property type="entry name" value="Nucleotidyltransferase"/>
    <property type="match status" value="1"/>
</dbReference>
<dbReference type="Pfam" id="PF04607">
    <property type="entry name" value="RelA_SpoT"/>
    <property type="match status" value="1"/>
</dbReference>
<dbReference type="PANTHER" id="PTHR47837">
    <property type="entry name" value="GTP PYROPHOSPHOKINASE YJBM"/>
    <property type="match status" value="1"/>
</dbReference>
<sequence>MPRDDAHAEPAPDQMTDLPGVISQIGEVRRHLQRFMSSYQFAIHEVETKVRILSEEFQLLHLYNPIEHVTTRLKSPESVMAKARKRGVGPDTEAIRREIRDIAGVRVVCSFASDVYRVQQLLCAQSDIELIQLKDYIAQPKPSGYRSLHAIVEIPVFLSDETVRVPVEMQFRTIAQDFWASLEHKIFYKYERAVPDQLSARLQEAAVTAARLDTEMEQLSNEIGELGDDVASITEDTLREFLGLMSRAPRS</sequence>
<dbReference type="eggNOG" id="COG2357">
    <property type="taxonomic scope" value="Bacteria"/>
</dbReference>
<dbReference type="InterPro" id="IPR043519">
    <property type="entry name" value="NT_sf"/>
</dbReference>
<comment type="caution">
    <text evidence="3">The sequence shown here is derived from an EMBL/GenBank/DDBJ whole genome shotgun (WGS) entry which is preliminary data.</text>
</comment>
<evidence type="ECO:0000313" key="4">
    <source>
        <dbReference type="Proteomes" id="UP000008366"/>
    </source>
</evidence>
<dbReference type="STRING" id="1184609.KILIM_004_00480"/>
<gene>
    <name evidence="3" type="ORF">KILIM_004_00480</name>
</gene>
<keyword evidence="1" id="KW-0175">Coiled coil</keyword>
<protein>
    <recommendedName>
        <fullName evidence="2">RelA/SpoT domain-containing protein</fullName>
    </recommendedName>
</protein>
<evidence type="ECO:0000259" key="2">
    <source>
        <dbReference type="SMART" id="SM00954"/>
    </source>
</evidence>
<dbReference type="SUPFAM" id="SSF81301">
    <property type="entry name" value="Nucleotidyltransferase"/>
    <property type="match status" value="1"/>
</dbReference>
<dbReference type="GO" id="GO:0015969">
    <property type="term" value="P:guanosine tetraphosphate metabolic process"/>
    <property type="evidence" value="ECO:0007669"/>
    <property type="project" value="InterPro"/>
</dbReference>
<proteinExistence type="predicted"/>
<accession>K6X629</accession>
<dbReference type="AlphaFoldDB" id="K6X629"/>
<dbReference type="CDD" id="cd05399">
    <property type="entry name" value="NT_Rel-Spo_like"/>
    <property type="match status" value="1"/>
</dbReference>
<name>K6X629_9MICO</name>
<dbReference type="InterPro" id="IPR007685">
    <property type="entry name" value="RelA_SpoT"/>
</dbReference>
<feature type="coiled-coil region" evidence="1">
    <location>
        <begin position="202"/>
        <end position="236"/>
    </location>
</feature>
<evidence type="ECO:0000313" key="3">
    <source>
        <dbReference type="EMBL" id="GAB94259.1"/>
    </source>
</evidence>
<dbReference type="PANTHER" id="PTHR47837:SF2">
    <property type="entry name" value="GTP PYROPHOSPHOKINASE YWAC"/>
    <property type="match status" value="1"/>
</dbReference>
<organism evidence="3 4">
    <name type="scientific">Kineosphaera limosa NBRC 100340</name>
    <dbReference type="NCBI Taxonomy" id="1184609"/>
    <lineage>
        <taxon>Bacteria</taxon>
        <taxon>Bacillati</taxon>
        <taxon>Actinomycetota</taxon>
        <taxon>Actinomycetes</taxon>
        <taxon>Micrococcales</taxon>
        <taxon>Dermatophilaceae</taxon>
        <taxon>Kineosphaera</taxon>
    </lineage>
</organism>
<dbReference type="Gene3D" id="3.30.460.10">
    <property type="entry name" value="Beta Polymerase, domain 2"/>
    <property type="match status" value="1"/>
</dbReference>